<comment type="caution">
    <text evidence="4">The sequence shown here is derived from an EMBL/GenBank/DDBJ whole genome shotgun (WGS) entry which is preliminary data.</text>
</comment>
<keyword evidence="5" id="KW-1185">Reference proteome</keyword>
<evidence type="ECO:0000259" key="3">
    <source>
        <dbReference type="Pfam" id="PF20434"/>
    </source>
</evidence>
<dbReference type="RefSeq" id="WP_187963836.1">
    <property type="nucleotide sequence ID" value="NZ_JACVDC010000002.1"/>
</dbReference>
<dbReference type="GO" id="GO:0016787">
    <property type="term" value="F:hydrolase activity"/>
    <property type="evidence" value="ECO:0007669"/>
    <property type="project" value="UniProtKB-KW"/>
</dbReference>
<dbReference type="InterPro" id="IPR029058">
    <property type="entry name" value="AB_hydrolase_fold"/>
</dbReference>
<reference evidence="4 5" key="1">
    <citation type="submission" date="2020-09" db="EMBL/GenBank/DDBJ databases">
        <title>Sinomicrobium weinanense sp. nov., a halophilic bacteria isolated from saline-alkali soil.</title>
        <authorList>
            <person name="Wu P."/>
            <person name="Ren H."/>
            <person name="Mei Y."/>
            <person name="Liang Y."/>
            <person name="Chen Z."/>
        </authorList>
    </citation>
    <scope>NUCLEOTIDE SEQUENCE [LARGE SCALE GENOMIC DNA]</scope>
    <source>
        <strain evidence="4 5">FJxs</strain>
    </source>
</reference>
<gene>
    <name evidence="4" type="ORF">IBL28_01765</name>
</gene>
<dbReference type="AlphaFoldDB" id="A0A926Q1C7"/>
<name>A0A926Q1C7_9FLAO</name>
<feature type="signal peptide" evidence="2">
    <location>
        <begin position="1"/>
        <end position="20"/>
    </location>
</feature>
<feature type="domain" description="BD-FAE-like" evidence="3">
    <location>
        <begin position="64"/>
        <end position="259"/>
    </location>
</feature>
<dbReference type="PANTHER" id="PTHR48081:SF6">
    <property type="entry name" value="PEPTIDASE S9 PROLYL OLIGOPEPTIDASE CATALYTIC DOMAIN-CONTAINING PROTEIN"/>
    <property type="match status" value="1"/>
</dbReference>
<accession>A0A926Q1C7</accession>
<evidence type="ECO:0000313" key="5">
    <source>
        <dbReference type="Proteomes" id="UP000653730"/>
    </source>
</evidence>
<keyword evidence="1 4" id="KW-0378">Hydrolase</keyword>
<sequence>MKICLILSVFTLLSTTISHGQNTTIKVWPETIPGAMGNPDYKKETAYANNGKSPRIKKVTDPTLEIFLPAKDKANGTAILICPGGGYSALAIDHEGRDIAAWFNKLGIAAFVLQYRLPSDAIMKDKSIGPLQDGQEAIRIIRRNAAKWNIKTDRVGIIGFSAGGHLASTVSTHFSEEVYEPGDAVSARPDFSMLVYPVISMDQEIAHKGSRTNLIGEHPSPNLVKRFSNELQVKEDTPPAFLVHSTDDNVVQVENSIRYYLALKDHQVPAEMHIYRQGGHGYGMGRSDNTESSWPEALERWLKMNKLL</sequence>
<dbReference type="EMBL" id="JACVDC010000002">
    <property type="protein sequence ID" value="MBC9794679.1"/>
    <property type="molecule type" value="Genomic_DNA"/>
</dbReference>
<evidence type="ECO:0000256" key="1">
    <source>
        <dbReference type="ARBA" id="ARBA00022801"/>
    </source>
</evidence>
<protein>
    <submittedName>
        <fullName evidence="4">Alpha/beta hydrolase</fullName>
    </submittedName>
</protein>
<keyword evidence="2" id="KW-0732">Signal</keyword>
<dbReference type="SUPFAM" id="SSF53474">
    <property type="entry name" value="alpha/beta-Hydrolases"/>
    <property type="match status" value="1"/>
</dbReference>
<dbReference type="Gene3D" id="3.40.50.1820">
    <property type="entry name" value="alpha/beta hydrolase"/>
    <property type="match status" value="1"/>
</dbReference>
<dbReference type="Proteomes" id="UP000653730">
    <property type="component" value="Unassembled WGS sequence"/>
</dbReference>
<evidence type="ECO:0000313" key="4">
    <source>
        <dbReference type="EMBL" id="MBC9794679.1"/>
    </source>
</evidence>
<dbReference type="InterPro" id="IPR050300">
    <property type="entry name" value="GDXG_lipolytic_enzyme"/>
</dbReference>
<dbReference type="PANTHER" id="PTHR48081">
    <property type="entry name" value="AB HYDROLASE SUPERFAMILY PROTEIN C4A8.06C"/>
    <property type="match status" value="1"/>
</dbReference>
<evidence type="ECO:0000256" key="2">
    <source>
        <dbReference type="SAM" id="SignalP"/>
    </source>
</evidence>
<organism evidence="4 5">
    <name type="scientific">Sinomicrobium weinanense</name>
    <dbReference type="NCBI Taxonomy" id="2842200"/>
    <lineage>
        <taxon>Bacteria</taxon>
        <taxon>Pseudomonadati</taxon>
        <taxon>Bacteroidota</taxon>
        <taxon>Flavobacteriia</taxon>
        <taxon>Flavobacteriales</taxon>
        <taxon>Flavobacteriaceae</taxon>
        <taxon>Sinomicrobium</taxon>
    </lineage>
</organism>
<dbReference type="InterPro" id="IPR049492">
    <property type="entry name" value="BD-FAE-like_dom"/>
</dbReference>
<feature type="chain" id="PRO_5037588394" evidence="2">
    <location>
        <begin position="21"/>
        <end position="308"/>
    </location>
</feature>
<dbReference type="Pfam" id="PF20434">
    <property type="entry name" value="BD-FAE"/>
    <property type="match status" value="1"/>
</dbReference>
<proteinExistence type="predicted"/>